<keyword evidence="5" id="KW-0175">Coiled coil</keyword>
<name>A0A0F4Z0P5_RASE3</name>
<dbReference type="Pfam" id="PF00550">
    <property type="entry name" value="PP-binding"/>
    <property type="match status" value="2"/>
</dbReference>
<gene>
    <name evidence="10" type="ORF">T310_1833</name>
</gene>
<dbReference type="InterPro" id="IPR014043">
    <property type="entry name" value="Acyl_transferase_dom"/>
</dbReference>
<evidence type="ECO:0000313" key="10">
    <source>
        <dbReference type="EMBL" id="KKA24102.1"/>
    </source>
</evidence>
<evidence type="ECO:0000259" key="9">
    <source>
        <dbReference type="PROSITE" id="PS52019"/>
    </source>
</evidence>
<feature type="region of interest" description="Disordered" evidence="6">
    <location>
        <begin position="1931"/>
        <end position="1951"/>
    </location>
</feature>
<dbReference type="InterPro" id="IPR030918">
    <property type="entry name" value="PT_fungal_PKS"/>
</dbReference>
<organism evidence="10 11">
    <name type="scientific">Rasamsonia emersonii (strain ATCC 16479 / CBS 393.64 / IMI 116815)</name>
    <dbReference type="NCBI Taxonomy" id="1408163"/>
    <lineage>
        <taxon>Eukaryota</taxon>
        <taxon>Fungi</taxon>
        <taxon>Dikarya</taxon>
        <taxon>Ascomycota</taxon>
        <taxon>Pezizomycotina</taxon>
        <taxon>Eurotiomycetes</taxon>
        <taxon>Eurotiomycetidae</taxon>
        <taxon>Eurotiales</taxon>
        <taxon>Trichocomaceae</taxon>
        <taxon>Rasamsonia</taxon>
    </lineage>
</organism>
<dbReference type="InterPro" id="IPR016039">
    <property type="entry name" value="Thiolase-like"/>
</dbReference>
<dbReference type="InterPro" id="IPR006162">
    <property type="entry name" value="Ppantetheine_attach_site"/>
</dbReference>
<dbReference type="InterPro" id="IPR016036">
    <property type="entry name" value="Malonyl_transacylase_ACP-bd"/>
</dbReference>
<dbReference type="Gene3D" id="1.10.1200.10">
    <property type="entry name" value="ACP-like"/>
    <property type="match status" value="2"/>
</dbReference>
<dbReference type="SUPFAM" id="SSF55048">
    <property type="entry name" value="Probable ACP-binding domain of malonyl-CoA ACP transacylase"/>
    <property type="match status" value="1"/>
</dbReference>
<dbReference type="InterPro" id="IPR020806">
    <property type="entry name" value="PKS_PP-bd"/>
</dbReference>
<feature type="compositionally biased region" description="Polar residues" evidence="6">
    <location>
        <begin position="1660"/>
        <end position="1670"/>
    </location>
</feature>
<dbReference type="SUPFAM" id="SSF53901">
    <property type="entry name" value="Thiolase-like"/>
    <property type="match status" value="1"/>
</dbReference>
<dbReference type="InterPro" id="IPR042104">
    <property type="entry name" value="PKS_dehydratase_sf"/>
</dbReference>
<evidence type="ECO:0000256" key="1">
    <source>
        <dbReference type="ARBA" id="ARBA00022450"/>
    </source>
</evidence>
<feature type="domain" description="Carrier" evidence="7">
    <location>
        <begin position="1703"/>
        <end position="1780"/>
    </location>
</feature>
<evidence type="ECO:0000259" key="8">
    <source>
        <dbReference type="PROSITE" id="PS52004"/>
    </source>
</evidence>
<dbReference type="InterPro" id="IPR001031">
    <property type="entry name" value="Thioesterase"/>
</dbReference>
<dbReference type="GeneID" id="25314184"/>
<feature type="domain" description="PKS/mFAS DH" evidence="9">
    <location>
        <begin position="1298"/>
        <end position="1612"/>
    </location>
</feature>
<protein>
    <submittedName>
        <fullName evidence="10">Polyketide synthase</fullName>
    </submittedName>
</protein>
<dbReference type="GO" id="GO:0031177">
    <property type="term" value="F:phosphopantetheine binding"/>
    <property type="evidence" value="ECO:0007669"/>
    <property type="project" value="InterPro"/>
</dbReference>
<dbReference type="InterPro" id="IPR036736">
    <property type="entry name" value="ACP-like_sf"/>
</dbReference>
<feature type="region of interest" description="N-terminal hotdog fold" evidence="4">
    <location>
        <begin position="1298"/>
        <end position="1432"/>
    </location>
</feature>
<dbReference type="NCBIfam" id="TIGR04532">
    <property type="entry name" value="PT_fungal_PKS"/>
    <property type="match status" value="1"/>
</dbReference>
<dbReference type="Gene3D" id="3.40.47.10">
    <property type="match status" value="1"/>
</dbReference>
<dbReference type="Pfam" id="PF16073">
    <property type="entry name" value="SAT"/>
    <property type="match status" value="1"/>
</dbReference>
<dbReference type="Gene3D" id="3.40.50.1820">
    <property type="entry name" value="alpha/beta hydrolase"/>
    <property type="match status" value="1"/>
</dbReference>
<feature type="region of interest" description="C-terminal hotdog fold" evidence="4">
    <location>
        <begin position="1457"/>
        <end position="1612"/>
    </location>
</feature>
<feature type="active site" description="Proton acceptor; for dehydratase activity" evidence="4">
    <location>
        <position position="1330"/>
    </location>
</feature>
<dbReference type="SUPFAM" id="SSF47336">
    <property type="entry name" value="ACP-like"/>
    <property type="match status" value="2"/>
</dbReference>
<dbReference type="Pfam" id="PF00698">
    <property type="entry name" value="Acyl_transf_1"/>
    <property type="match status" value="1"/>
</dbReference>
<reference evidence="10 11" key="1">
    <citation type="submission" date="2015-04" db="EMBL/GenBank/DDBJ databases">
        <authorList>
            <person name="Heijne W.H."/>
            <person name="Fedorova N.D."/>
            <person name="Nierman W.C."/>
            <person name="Vollebregt A.W."/>
            <person name="Zhao Z."/>
            <person name="Wu L."/>
            <person name="Kumar M."/>
            <person name="Stam H."/>
            <person name="van den Berg M.A."/>
            <person name="Pel H.J."/>
        </authorList>
    </citation>
    <scope>NUCLEOTIDE SEQUENCE [LARGE SCALE GENOMIC DNA]</scope>
    <source>
        <strain evidence="10 11">CBS 393.64</strain>
    </source>
</reference>
<feature type="domain" description="Ketosynthase family 3 (KS3)" evidence="8">
    <location>
        <begin position="381"/>
        <end position="816"/>
    </location>
</feature>
<keyword evidence="1" id="KW-0596">Phosphopantetheine</keyword>
<dbReference type="InterPro" id="IPR050091">
    <property type="entry name" value="PKS_NRPS_Biosynth_Enz"/>
</dbReference>
<dbReference type="FunFam" id="3.40.366.10:FF:000002">
    <property type="entry name" value="Probable polyketide synthase 2"/>
    <property type="match status" value="1"/>
</dbReference>
<dbReference type="RefSeq" id="XP_013330714.1">
    <property type="nucleotide sequence ID" value="XM_013475260.1"/>
</dbReference>
<dbReference type="InterPro" id="IPR014030">
    <property type="entry name" value="Ketoacyl_synth_N"/>
</dbReference>
<dbReference type="PROSITE" id="PS50075">
    <property type="entry name" value="CARRIER"/>
    <property type="match status" value="2"/>
</dbReference>
<dbReference type="Gene3D" id="3.10.129.110">
    <property type="entry name" value="Polyketide synthase dehydratase"/>
    <property type="match status" value="1"/>
</dbReference>
<evidence type="ECO:0000313" key="11">
    <source>
        <dbReference type="Proteomes" id="UP000053958"/>
    </source>
</evidence>
<dbReference type="GO" id="GO:0006633">
    <property type="term" value="P:fatty acid biosynthetic process"/>
    <property type="evidence" value="ECO:0007669"/>
    <property type="project" value="InterPro"/>
</dbReference>
<dbReference type="InterPro" id="IPR018201">
    <property type="entry name" value="Ketoacyl_synth_AS"/>
</dbReference>
<dbReference type="SMART" id="SM00824">
    <property type="entry name" value="PKS_TE"/>
    <property type="match status" value="1"/>
</dbReference>
<dbReference type="InterPro" id="IPR049900">
    <property type="entry name" value="PKS_mFAS_DH"/>
</dbReference>
<dbReference type="Pfam" id="PF00109">
    <property type="entry name" value="ketoacyl-synt"/>
    <property type="match status" value="1"/>
</dbReference>
<dbReference type="InterPro" id="IPR009081">
    <property type="entry name" value="PP-bd_ACP"/>
</dbReference>
<evidence type="ECO:0000259" key="7">
    <source>
        <dbReference type="PROSITE" id="PS50075"/>
    </source>
</evidence>
<dbReference type="InterPro" id="IPR014031">
    <property type="entry name" value="Ketoacyl_synth_C"/>
</dbReference>
<dbReference type="PROSITE" id="PS52004">
    <property type="entry name" value="KS3_2"/>
    <property type="match status" value="1"/>
</dbReference>
<dbReference type="InterPro" id="IPR049551">
    <property type="entry name" value="PKS_DH_C"/>
</dbReference>
<dbReference type="Gene3D" id="3.30.70.3290">
    <property type="match status" value="1"/>
</dbReference>
<dbReference type="CDD" id="cd00833">
    <property type="entry name" value="PKS"/>
    <property type="match status" value="1"/>
</dbReference>
<feature type="region of interest" description="Disordered" evidence="6">
    <location>
        <begin position="1618"/>
        <end position="1683"/>
    </location>
</feature>
<dbReference type="InterPro" id="IPR032088">
    <property type="entry name" value="SAT"/>
</dbReference>
<dbReference type="GO" id="GO:0004315">
    <property type="term" value="F:3-oxoacyl-[acyl-carrier-protein] synthase activity"/>
    <property type="evidence" value="ECO:0007669"/>
    <property type="project" value="InterPro"/>
</dbReference>
<dbReference type="Gene3D" id="3.40.366.10">
    <property type="entry name" value="Malonyl-Coenzyme A Acyl Carrier Protein, domain 2"/>
    <property type="match status" value="2"/>
</dbReference>
<dbReference type="InterPro" id="IPR020802">
    <property type="entry name" value="TesA-like"/>
</dbReference>
<evidence type="ECO:0000256" key="6">
    <source>
        <dbReference type="SAM" id="MobiDB-lite"/>
    </source>
</evidence>
<accession>A0A0F4Z0P5</accession>
<dbReference type="InterPro" id="IPR016035">
    <property type="entry name" value="Acyl_Trfase/lysoPLipase"/>
</dbReference>
<keyword evidence="2" id="KW-0597">Phosphoprotein</keyword>
<evidence type="ECO:0000256" key="4">
    <source>
        <dbReference type="PROSITE-ProRule" id="PRU01363"/>
    </source>
</evidence>
<comment type="caution">
    <text evidence="10">The sequence shown here is derived from an EMBL/GenBank/DDBJ whole genome shotgun (WGS) entry which is preliminary data.</text>
</comment>
<feature type="compositionally biased region" description="Basic and acidic residues" evidence="6">
    <location>
        <begin position="1618"/>
        <end position="1633"/>
    </location>
</feature>
<dbReference type="InterPro" id="IPR029058">
    <property type="entry name" value="AB_hydrolase_fold"/>
</dbReference>
<proteinExistence type="predicted"/>
<dbReference type="SMART" id="SM00825">
    <property type="entry name" value="PKS_KS"/>
    <property type="match status" value="1"/>
</dbReference>
<dbReference type="PANTHER" id="PTHR43775:SF40">
    <property type="entry name" value="NORSOLORINIC ACID SYNTHASE STCA"/>
    <property type="match status" value="1"/>
</dbReference>
<dbReference type="GO" id="GO:0004312">
    <property type="term" value="F:fatty acid synthase activity"/>
    <property type="evidence" value="ECO:0007669"/>
    <property type="project" value="TreeGrafter"/>
</dbReference>
<feature type="coiled-coil region" evidence="5">
    <location>
        <begin position="1425"/>
        <end position="1452"/>
    </location>
</feature>
<dbReference type="STRING" id="1408163.A0A0F4Z0P5"/>
<dbReference type="Pfam" id="PF02801">
    <property type="entry name" value="Ketoacyl-synt_C"/>
    <property type="match status" value="1"/>
</dbReference>
<dbReference type="SUPFAM" id="SSF52151">
    <property type="entry name" value="FabD/lysophospholipase-like"/>
    <property type="match status" value="1"/>
</dbReference>
<dbReference type="OrthoDB" id="329835at2759"/>
<dbReference type="PROSITE" id="PS52019">
    <property type="entry name" value="PKS_MFAS_DH"/>
    <property type="match status" value="1"/>
</dbReference>
<dbReference type="EMBL" id="LASV01000074">
    <property type="protein sequence ID" value="KKA24102.1"/>
    <property type="molecule type" value="Genomic_DNA"/>
</dbReference>
<keyword evidence="11" id="KW-1185">Reference proteome</keyword>
<dbReference type="InterPro" id="IPR020841">
    <property type="entry name" value="PKS_Beta-ketoAc_synthase_dom"/>
</dbReference>
<dbReference type="Pfam" id="PF00975">
    <property type="entry name" value="Thioesterase"/>
    <property type="match status" value="1"/>
</dbReference>
<dbReference type="GO" id="GO:0044550">
    <property type="term" value="P:secondary metabolite biosynthetic process"/>
    <property type="evidence" value="ECO:0007669"/>
    <property type="project" value="TreeGrafter"/>
</dbReference>
<dbReference type="SUPFAM" id="SSF53474">
    <property type="entry name" value="alpha/beta-Hydrolases"/>
    <property type="match status" value="1"/>
</dbReference>
<dbReference type="InterPro" id="IPR001227">
    <property type="entry name" value="Ac_transferase_dom_sf"/>
</dbReference>
<dbReference type="SMART" id="SM00823">
    <property type="entry name" value="PKS_PP"/>
    <property type="match status" value="2"/>
</dbReference>
<evidence type="ECO:0000256" key="3">
    <source>
        <dbReference type="ARBA" id="ARBA00022679"/>
    </source>
</evidence>
<dbReference type="Pfam" id="PF22621">
    <property type="entry name" value="CurL-like_PKS_C"/>
    <property type="match status" value="1"/>
</dbReference>
<dbReference type="Pfam" id="PF14765">
    <property type="entry name" value="PS-DH"/>
    <property type="match status" value="1"/>
</dbReference>
<feature type="compositionally biased region" description="Polar residues" evidence="6">
    <location>
        <begin position="1634"/>
        <end position="1647"/>
    </location>
</feature>
<sequence length="2277" mass="249199">MAASRIGRRLEDSQVYLFGDQTFDITPGLAALLHRSHEPLLKAFLDGAYQTLRTEVRKLPKTKQAPFHPFNSVQDLLAIHRSGKLHPSLHGALVCIYQLASVISECAQNGGLFSHSNPCLIGLCTGSLAAATVSCCRTLSELVPTAIHTVGVAFRAGWRAVEVGQSIEQAPDGAPLPWSLIVSGLSPDGADKALDRFCRQHHLPPASQPYVSVTAEHSVTISGPPLALRALRQSELSSFRVWESPVYAPFHTWRLFSKHDIEQILESTSPEQWSNRIACSPVLSSSSGKVVSARSYRDLLEVALEDILLRPIRWEDLVYGVSYFSQFSRDSHITLHPIGTNAEKALCAALKQQGYSPVISSESRPELQEFQSASFKTPSGRSKIAIVGMSGRFPEAEDLDAFWQVLFRGLDVHKTVPPSRWDVSTHVDPTGRRKNTSRTPYGCWLNNPGLFDAKFFNISPREAPQVDPASRIALMTTYEAMEQAGMVPGATPSTQPDRVGVFYGVSSNDWMEMNSSQDIDTYFIPGGCRAFVPGRINYFFKFSGQSCSVDTACSSSLSAIHIACNALWQGDVDTAIAGGTNVLTNPAYTAGLDRGHFLSRKGNCNTFDEMADGYCRGEAIATVILKRLEDAVADRDPILGVILGAYTNHSAEAESITRPHCDIQRAVFTKILNDAGVNPYDVSYVEMHGTGTQAGDITEMNSVLQTFAPTAGATGRNDSQALYLGSVKANVGHGEGAAGATSLAKVLLMLKHNTIPPHCGIKSQINPRFPTDLDERKVFIARKPVPWLKRSDNRPRRVFVNNFSAAGGNSAILVEDAPVVAPRDGTDPRSSHVVAVSAKCATSLRKNVQSLLSFLDSTPADQVSLPALSYTTTARRLHYPHRVVVSGSSLEEVKSKLGQALARGDGTVRPKSAPPVTFAFTGNGSQYPGMGKQLFENIPSFRSDLIHLDQIVQSHGCPSVLEFCSAAGDNLDSYSPFVIQVATICLEIALARLWISLGIVPHSVVGHSLGEYAALNIAGVLSDSDTIYLVARRAQLLQERCERGTHAMLAVGASQATAAHHLRGRNYEISCINGPEDVVLSGKVEDIREIQATLASLKIKATLLSVPYAFHSSQVDVILDDFEKSAKTLNFRKPTIPVICPLSATVVEDSGFFGPKYLSDHCRKPVNMLEALREAWNSRVISEKSQILEIGPQPFFTQMVKSVLNSSVTTLPCLKRKQDTWPIWASTLSTLYAAGANINWMEYHRGFEACQQVIQLPTYNWDLKDYWIQGQQATVSNAKMPIAGPDPVLPKLESPSIQRVVENTIQRGKGSIVVETDIGHSDVFAIAQGHRVDNIPLCTPSVYAEIALTLGTYILERYLPQRKNDSLIDISELTIKKALVPRGRGQTQALRTWAEVDLGKGSVFCRFTSVAGQKTAEHSHCIIQLRDKSESLKEATSKMAAAKSRMAALRKGIETCQSYRFNKPMIYRMVDSLAQFDPDYRGLDEIILDSSAMDASSVVCFSSTKKKEDDGNGNGKFSLHPAFIDVLSQSAGFVMNANENSNLEQEVFVNHGWSSFQLYEQLSEAKKYTTYVKMTAAENKEWRGDLIVLDGERPVASYKGITMQGVPRQLLRMILSQERDSQGAGHQHKESVETKSSLGSVSVNLANSRPEPEFLKKSHSPSPKTDTVAQSVPVGRGESKPAAVVSPNVTTKANNGIQQKKTPAASGLIQRALQIISDESGVAVSDLTDPSEFADLGIDSLLTLLIASRLREELDVEIEAATFANLPTIKHLKDFLEQQHFERARPTSMGERENIVFDKEEEVVQRPFPEEEHFSEFDNHNDNSNHSLQTDDQTITIDPETGNQSQMEQSSVATRALEIIAEESGLSVTDLTDDVEFASIGIDSLLSLMVVARCREELSIEMNDSSLLGSLPTVRDFKEFISGVASNTLPGSKDDDLTVTSSASSSSSMAAASSTTWEDSSEFHFSLKKEDAVFSGSPTVGSEHEHKPSLSSFSLKTVEERNDVKGSVQVRPATSVILQGQPRTAAKTLILFPDGSGSATSYANLPRVRSDLAIIALNCPYYRHPEEMHCIDLDDLIESYLTELRRRQPFGPYNLGGWSSGGILAYRAAQRLIQEGEEVDSLALIDAPPPLEGLDKLPRRWYDHCAAAGIFGSFLPSAPADKSLTTLVSHFEANMDVLHTYHAEPLPEGFTPRTSILWAGECVFDGVRFPKFPLRPGDPEGIKFLVEQRSDFSAGDWAKLFPGERVATEVMEGANHFTMMHRENSARLAAFLDRATR</sequence>
<dbReference type="Proteomes" id="UP000053958">
    <property type="component" value="Unassembled WGS sequence"/>
</dbReference>
<dbReference type="PROSITE" id="PS00012">
    <property type="entry name" value="PHOSPHOPANTETHEINE"/>
    <property type="match status" value="1"/>
</dbReference>
<evidence type="ECO:0000256" key="5">
    <source>
        <dbReference type="SAM" id="Coils"/>
    </source>
</evidence>
<dbReference type="SMART" id="SM00827">
    <property type="entry name" value="PKS_AT"/>
    <property type="match status" value="1"/>
</dbReference>
<dbReference type="PANTHER" id="PTHR43775">
    <property type="entry name" value="FATTY ACID SYNTHASE"/>
    <property type="match status" value="1"/>
</dbReference>
<dbReference type="PROSITE" id="PS00606">
    <property type="entry name" value="KS3_1"/>
    <property type="match status" value="1"/>
</dbReference>
<keyword evidence="3" id="KW-0808">Transferase</keyword>
<feature type="compositionally biased region" description="Low complexity" evidence="6">
    <location>
        <begin position="1941"/>
        <end position="1951"/>
    </location>
</feature>
<feature type="active site" description="Proton donor; for dehydratase activity" evidence="4">
    <location>
        <position position="1525"/>
    </location>
</feature>
<feature type="domain" description="Carrier" evidence="7">
    <location>
        <begin position="1850"/>
        <end position="1925"/>
    </location>
</feature>
<evidence type="ECO:0000256" key="2">
    <source>
        <dbReference type="ARBA" id="ARBA00022553"/>
    </source>
</evidence>